<gene>
    <name evidence="2" type="ORF">HU718_021425</name>
</gene>
<sequence>MALSFDDLPDEAPAAVPAAQAGPVAGGLSFDDLPDAAPRADISDRTAGQWVTDIGGNVGRGAYNLFDSLAGLGDIATGGEVTPWLARHGLDSKAARQVLDDEMSPQAKAQRDEVVNAQGFGSTIAALLQNPAYAAGQVVESVPTMVVGGAAGKGAALGAKALGMNAGRAALVGAGTGEGLATAGQQAANTVQQTGDLTLGQTAAALGAGGLTGLIGAGSAGLGNRLGAADIDAMLAGASGPAVGRNVLSRMGIGAGMEAGEETLQSSQEQAMQNAALGNPLTQGIGNAAGQGAVLGGFMGAAGGLRRPTIADPQPAPVPQPVQQQQGMAQPQQAVTPTSEPVTEAPSPAAAPTPFAKSQDINPLMDNLGVQGDARAQTLDLLRPAEADIEARRRGVVTLEEQRRLARLIGIDGSDGKIDNVFSRKIGKAFNAEEIIAMTDHVSDRLKSVLEQQAQITSGQANDIQRAEFVQSVADLQNTFGALAGARAESGRALAAQRRQVFDYRQAQHILEGIGGVQGADDLALALSKAVQSGGVANASKLIANRKPGLFDYYYRAALLSGVRTHAVNILSNTMTLGNEMIERGIAAGVGGAKRLATGGKSGETLFAEPLDLLIGSAKGMNKAGIAAYDAFKSGESPMLGVGKAESGVGIRAAQGIAEKAFSLPYRALGAEDAWFATLNYEGELRSLARHQAMADRKSGAIPQDTKLSQRIEQLVQNPTPGMIEKAGEHARTNTFNNKAGAFAQAIMSAKAKAPWLNIIVPFVRTPANIVKFGLKRTPLAPAFADVRADIKAGGAKQERAIARVLWGTSVMIGAGALAQAGYITGAGPEDKQEKAALMATGWRPYSIKVDDTYHEYSRLDPFAQWLSMAADLATTDYQHKDAGDIAAGLLGSFANATINKTYMQGLSNFSEFLSDPKRNGGWYLRQQAGTLAQPFTLLSNIASENDPYGRETNSVLDAIKYRVPGLRQDLPIKLDHFGAPVANRTYPGGPLSIAAPIAQSKETADPVRLEAARIGWAPGKTQDHFTIKKQRYNLSDEQMSEFNELAGKLTSKTVLRAMRSKGWAALDDDEKRDFLDAELKKARTAVRVAFVPYLANGNRRAVENLRRLTGQQEGK</sequence>
<evidence type="ECO:0000313" key="3">
    <source>
        <dbReference type="Proteomes" id="UP000646386"/>
    </source>
</evidence>
<dbReference type="EMBL" id="CP077089">
    <property type="protein sequence ID" value="QXI04582.1"/>
    <property type="molecule type" value="Genomic_DNA"/>
</dbReference>
<keyword evidence="3" id="KW-1185">Reference proteome</keyword>
<feature type="compositionally biased region" description="Low complexity" evidence="1">
    <location>
        <begin position="321"/>
        <end position="356"/>
    </location>
</feature>
<evidence type="ECO:0000313" key="2">
    <source>
        <dbReference type="EMBL" id="QXI04582.1"/>
    </source>
</evidence>
<reference evidence="2 3" key="1">
    <citation type="journal article" date="2020" name="Microorganisms">
        <title>Reliable Identification of Environmental Pseudomonas Isolates Using the rpoD Gene.</title>
        <authorList>
            <consortium name="The Broad Institute Genome Sequencing Platform"/>
            <person name="Girard L."/>
            <person name="Lood C."/>
            <person name="Rokni-Zadeh H."/>
            <person name="van Noort V."/>
            <person name="Lavigne R."/>
            <person name="De Mot R."/>
        </authorList>
    </citation>
    <scope>NUCLEOTIDE SEQUENCE [LARGE SCALE GENOMIC DNA]</scope>
    <source>
        <strain evidence="2 3">ZA 5.3</strain>
    </source>
</reference>
<accession>A0ABX8PTZ3</accession>
<reference evidence="2 3" key="2">
    <citation type="journal article" date="2021" name="Microorganisms">
        <title>The Ever-Expanding Pseudomonas Genus: Description of 43 New Species and Partition of the Pseudomonas putida Group.</title>
        <authorList>
            <person name="Girard L."/>
            <person name="Lood C."/>
            <person name="Hofte M."/>
            <person name="Vandamme P."/>
            <person name="Rokni-Zadeh H."/>
            <person name="van Noort V."/>
            <person name="Lavigne R."/>
            <person name="De Mot R."/>
        </authorList>
    </citation>
    <scope>NUCLEOTIDE SEQUENCE [LARGE SCALE GENOMIC DNA]</scope>
    <source>
        <strain evidence="2 3">ZA 5.3</strain>
    </source>
</reference>
<evidence type="ECO:0000256" key="1">
    <source>
        <dbReference type="SAM" id="MobiDB-lite"/>
    </source>
</evidence>
<proteinExistence type="predicted"/>
<dbReference type="RefSeq" id="WP_186613902.1">
    <property type="nucleotide sequence ID" value="NZ_CP077089.1"/>
</dbReference>
<organism evidence="2 3">
    <name type="scientific">Pseudomonas tensinigenes</name>
    <dbReference type="NCBI Taxonomy" id="2745511"/>
    <lineage>
        <taxon>Bacteria</taxon>
        <taxon>Pseudomonadati</taxon>
        <taxon>Pseudomonadota</taxon>
        <taxon>Gammaproteobacteria</taxon>
        <taxon>Pseudomonadales</taxon>
        <taxon>Pseudomonadaceae</taxon>
        <taxon>Pseudomonas</taxon>
    </lineage>
</organism>
<feature type="region of interest" description="Disordered" evidence="1">
    <location>
        <begin position="305"/>
        <end position="361"/>
    </location>
</feature>
<protein>
    <submittedName>
        <fullName evidence="2">Uncharacterized protein</fullName>
    </submittedName>
</protein>
<dbReference type="Proteomes" id="UP000646386">
    <property type="component" value="Chromosome"/>
</dbReference>
<name>A0ABX8PTZ3_9PSED</name>